<evidence type="ECO:0000313" key="2">
    <source>
        <dbReference type="EMBL" id="KXJ85605.1"/>
    </source>
</evidence>
<proteinExistence type="predicted"/>
<dbReference type="AlphaFoldDB" id="A0A136IL10"/>
<dbReference type="InParanoid" id="A0A136IL10"/>
<keyword evidence="3" id="KW-1185">Reference proteome</keyword>
<feature type="region of interest" description="Disordered" evidence="1">
    <location>
        <begin position="28"/>
        <end position="59"/>
    </location>
</feature>
<reference evidence="3" key="1">
    <citation type="submission" date="2016-02" db="EMBL/GenBank/DDBJ databases">
        <title>Draft genome sequence of Microdochium bolleyi, a fungal endophyte of beachgrass.</title>
        <authorList>
            <consortium name="DOE Joint Genome Institute"/>
            <person name="David A.S."/>
            <person name="May G."/>
            <person name="Haridas S."/>
            <person name="Lim J."/>
            <person name="Wang M."/>
            <person name="Labutti K."/>
            <person name="Lipzen A."/>
            <person name="Barry K."/>
            <person name="Grigoriev I.V."/>
        </authorList>
    </citation>
    <scope>NUCLEOTIDE SEQUENCE [LARGE SCALE GENOMIC DNA]</scope>
    <source>
        <strain evidence="3">J235TASD1</strain>
    </source>
</reference>
<evidence type="ECO:0000313" key="3">
    <source>
        <dbReference type="Proteomes" id="UP000070501"/>
    </source>
</evidence>
<feature type="compositionally biased region" description="Acidic residues" evidence="1">
    <location>
        <begin position="48"/>
        <end position="59"/>
    </location>
</feature>
<dbReference type="EMBL" id="KQ964278">
    <property type="protein sequence ID" value="KXJ85605.1"/>
    <property type="molecule type" value="Genomic_DNA"/>
</dbReference>
<gene>
    <name evidence="2" type="ORF">Micbo1qcDRAFT_180671</name>
</gene>
<name>A0A136IL10_9PEZI</name>
<protein>
    <submittedName>
        <fullName evidence="2">Uncharacterized protein</fullName>
    </submittedName>
</protein>
<dbReference type="Proteomes" id="UP000070501">
    <property type="component" value="Unassembled WGS sequence"/>
</dbReference>
<sequence length="184" mass="20202">MSGTVAERPVNLQCPPLTGAVDGKVVERWEGGDAPSSPASETSHESEPMDISDGDSLVSDEQELHKSIKRSWRNVPLSQASFTVRKTRRGPSPKEQIRALLEKRRGTYTVFLNYQGPIATAACPPRPVAIAAFHALTRPLGVAPGVELMQAFQLACILEKFCSENRHVSQMGMPVLPEWWIQSP</sequence>
<evidence type="ECO:0000256" key="1">
    <source>
        <dbReference type="SAM" id="MobiDB-lite"/>
    </source>
</evidence>
<accession>A0A136IL10</accession>
<organism evidence="2 3">
    <name type="scientific">Microdochium bolleyi</name>
    <dbReference type="NCBI Taxonomy" id="196109"/>
    <lineage>
        <taxon>Eukaryota</taxon>
        <taxon>Fungi</taxon>
        <taxon>Dikarya</taxon>
        <taxon>Ascomycota</taxon>
        <taxon>Pezizomycotina</taxon>
        <taxon>Sordariomycetes</taxon>
        <taxon>Xylariomycetidae</taxon>
        <taxon>Xylariales</taxon>
        <taxon>Microdochiaceae</taxon>
        <taxon>Microdochium</taxon>
    </lineage>
</organism>